<proteinExistence type="predicted"/>
<dbReference type="Proteomes" id="UP000762676">
    <property type="component" value="Unassembled WGS sequence"/>
</dbReference>
<name>A0AAV4GTW8_9GAST</name>
<organism evidence="1 2">
    <name type="scientific">Elysia marginata</name>
    <dbReference type="NCBI Taxonomy" id="1093978"/>
    <lineage>
        <taxon>Eukaryota</taxon>
        <taxon>Metazoa</taxon>
        <taxon>Spiralia</taxon>
        <taxon>Lophotrochozoa</taxon>
        <taxon>Mollusca</taxon>
        <taxon>Gastropoda</taxon>
        <taxon>Heterobranchia</taxon>
        <taxon>Euthyneura</taxon>
        <taxon>Panpulmonata</taxon>
        <taxon>Sacoglossa</taxon>
        <taxon>Placobranchoidea</taxon>
        <taxon>Plakobranchidae</taxon>
        <taxon>Elysia</taxon>
    </lineage>
</organism>
<reference evidence="1 2" key="1">
    <citation type="journal article" date="2021" name="Elife">
        <title>Chloroplast acquisition without the gene transfer in kleptoplastic sea slugs, Plakobranchus ocellatus.</title>
        <authorList>
            <person name="Maeda T."/>
            <person name="Takahashi S."/>
            <person name="Yoshida T."/>
            <person name="Shimamura S."/>
            <person name="Takaki Y."/>
            <person name="Nagai Y."/>
            <person name="Toyoda A."/>
            <person name="Suzuki Y."/>
            <person name="Arimoto A."/>
            <person name="Ishii H."/>
            <person name="Satoh N."/>
            <person name="Nishiyama T."/>
            <person name="Hasebe M."/>
            <person name="Maruyama T."/>
            <person name="Minagawa J."/>
            <person name="Obokata J."/>
            <person name="Shigenobu S."/>
        </authorList>
    </citation>
    <scope>NUCLEOTIDE SEQUENCE [LARGE SCALE GENOMIC DNA]</scope>
</reference>
<evidence type="ECO:0000313" key="2">
    <source>
        <dbReference type="Proteomes" id="UP000762676"/>
    </source>
</evidence>
<gene>
    <name evidence="1" type="ORF">ElyMa_002525600</name>
</gene>
<dbReference type="EMBL" id="BMAT01005180">
    <property type="protein sequence ID" value="GFR88734.1"/>
    <property type="molecule type" value="Genomic_DNA"/>
</dbReference>
<keyword evidence="2" id="KW-1185">Reference proteome</keyword>
<sequence length="399" mass="45120">MSKDKGRSAIADRHDYSATKTVSRAQTSACTSLGDDNYCEQSKNQRHRVKSLASLLETSRYLLVSPDCLWQTLSRDPGVQSDQQCRAILEKILRYKTQLDSHQEQCFAAALHRWPSLLRDVILTCSDGSFLLLNLNAFQDWEELGLESPTTDVQGLVYYDRNVYLRGERKLLYVLSSTAREWHTLTAASDFDVKTVAMLPIGNELVSIYTRDGVNYSLEQLSLQTKGHTEWIQVGTLTSHTMEVLSITNIGPRLVIFWRKPGHQNICIECYHLTCRKSCPLQLQIETACDMITFKRGDEAFALTQNGLMWRITALRDAPYVSVTFEMSLWAGQFPVSGAMIIRGELWVFVTSSVSGEQKNTFVDRRPNVGNIFNGVVFCNSQHPLTGYIHAVVPRCVFA</sequence>
<accession>A0AAV4GTW8</accession>
<comment type="caution">
    <text evidence="1">The sequence shown here is derived from an EMBL/GenBank/DDBJ whole genome shotgun (WGS) entry which is preliminary data.</text>
</comment>
<evidence type="ECO:0000313" key="1">
    <source>
        <dbReference type="EMBL" id="GFR88734.1"/>
    </source>
</evidence>
<dbReference type="AlphaFoldDB" id="A0AAV4GTW8"/>
<protein>
    <recommendedName>
        <fullName evidence="3">CNH domain-containing protein</fullName>
    </recommendedName>
</protein>
<evidence type="ECO:0008006" key="3">
    <source>
        <dbReference type="Google" id="ProtNLM"/>
    </source>
</evidence>